<dbReference type="PANTHER" id="PTHR10366:SF579">
    <property type="entry name" value="3-BETA HYDROXYSTEROID DEHYDROGENASE_ISOMERASE FAMILY PROTEIN (AFU_ORTHOLOGUE AFUA_3G02250)"/>
    <property type="match status" value="1"/>
</dbReference>
<organism evidence="4 5">
    <name type="scientific">Papiliotrema laurentii</name>
    <name type="common">Cryptococcus laurentii</name>
    <dbReference type="NCBI Taxonomy" id="5418"/>
    <lineage>
        <taxon>Eukaryota</taxon>
        <taxon>Fungi</taxon>
        <taxon>Dikarya</taxon>
        <taxon>Basidiomycota</taxon>
        <taxon>Agaricomycotina</taxon>
        <taxon>Tremellomycetes</taxon>
        <taxon>Tremellales</taxon>
        <taxon>Rhynchogastremaceae</taxon>
        <taxon>Papiliotrema</taxon>
    </lineage>
</organism>
<keyword evidence="1" id="KW-0560">Oxidoreductase</keyword>
<dbReference type="InterPro" id="IPR036291">
    <property type="entry name" value="NAD(P)-bd_dom_sf"/>
</dbReference>
<sequence>MPAVLITGVSGFLAAHVALIFLENGWTVHGTLRSDPDKYNFAATPLAPYITQGQLKLFTVGPLESADWTEAIRGVEAVVHTASPVDFTPEDFVKRHLEPAVRGTVGVLEVAAGESGVKSVVLTGSSAASADWKIPPEKQAGKVYTEDDWNPYTKEELTKLSDEHSQGEAYPAGTLYYKGAKKYAELAAWELHEKHGKPWPMTVLVPTMFLGPPIHPLASLSGSNLSTQIAYSLLAGKDAPVPDTPYPNYVDVRDIARAHYEAVVRKTNGRFNINGGVTSFQEVVDLGRKLLPELDGRLALGTPGKYFYKEVGTYWHDNTKSKEQLGLTYRSKEETVKDTLTRLVELEKQGLH</sequence>
<dbReference type="InterPro" id="IPR001509">
    <property type="entry name" value="Epimerase_deHydtase"/>
</dbReference>
<dbReference type="EMBL" id="JAODAN010000011">
    <property type="protein sequence ID" value="KAK1921477.1"/>
    <property type="molecule type" value="Genomic_DNA"/>
</dbReference>
<dbReference type="SUPFAM" id="SSF51735">
    <property type="entry name" value="NAD(P)-binding Rossmann-fold domains"/>
    <property type="match status" value="1"/>
</dbReference>
<feature type="domain" description="NAD-dependent epimerase/dehydratase" evidence="3">
    <location>
        <begin position="4"/>
        <end position="273"/>
    </location>
</feature>
<evidence type="ECO:0000313" key="5">
    <source>
        <dbReference type="Proteomes" id="UP001182556"/>
    </source>
</evidence>
<protein>
    <recommendedName>
        <fullName evidence="3">NAD-dependent epimerase/dehydratase domain-containing protein</fullName>
    </recommendedName>
</protein>
<reference evidence="4" key="1">
    <citation type="submission" date="2023-02" db="EMBL/GenBank/DDBJ databases">
        <title>Identification and recombinant expression of a fungal hydrolase from Papiliotrema laurentii that hydrolyzes apple cutin and clears colloidal polyester polyurethane.</title>
        <authorList>
            <consortium name="DOE Joint Genome Institute"/>
            <person name="Roman V.A."/>
            <person name="Bojanowski C."/>
            <person name="Crable B.R."/>
            <person name="Wagner D.N."/>
            <person name="Hung C.S."/>
            <person name="Nadeau L.J."/>
            <person name="Schratz L."/>
            <person name="Haridas S."/>
            <person name="Pangilinan J."/>
            <person name="Lipzen A."/>
            <person name="Na H."/>
            <person name="Yan M."/>
            <person name="Ng V."/>
            <person name="Grigoriev I.V."/>
            <person name="Spatafora J.W."/>
            <person name="Barlow D."/>
            <person name="Biffinger J."/>
            <person name="Kelley-Loughnane N."/>
            <person name="Varaljay V.A."/>
            <person name="Crookes-Goodson W.J."/>
        </authorList>
    </citation>
    <scope>NUCLEOTIDE SEQUENCE</scope>
    <source>
        <strain evidence="4">5307AH</strain>
    </source>
</reference>
<dbReference type="GO" id="GO:0016616">
    <property type="term" value="F:oxidoreductase activity, acting on the CH-OH group of donors, NAD or NADP as acceptor"/>
    <property type="evidence" value="ECO:0007669"/>
    <property type="project" value="TreeGrafter"/>
</dbReference>
<dbReference type="Pfam" id="PF01370">
    <property type="entry name" value="Epimerase"/>
    <property type="match status" value="1"/>
</dbReference>
<dbReference type="AlphaFoldDB" id="A0AAD9FQ23"/>
<dbReference type="InterPro" id="IPR050425">
    <property type="entry name" value="NAD(P)_dehydrat-like"/>
</dbReference>
<name>A0AAD9FQ23_PAPLA</name>
<dbReference type="Proteomes" id="UP001182556">
    <property type="component" value="Unassembled WGS sequence"/>
</dbReference>
<accession>A0AAD9FQ23</accession>
<proteinExistence type="inferred from homology"/>
<evidence type="ECO:0000256" key="2">
    <source>
        <dbReference type="ARBA" id="ARBA00023445"/>
    </source>
</evidence>
<evidence type="ECO:0000256" key="1">
    <source>
        <dbReference type="ARBA" id="ARBA00023002"/>
    </source>
</evidence>
<keyword evidence="5" id="KW-1185">Reference proteome</keyword>
<comment type="similarity">
    <text evidence="2">Belongs to the NAD(P)-dependent epimerase/dehydratase family. Dihydroflavonol-4-reductase subfamily.</text>
</comment>
<dbReference type="PANTHER" id="PTHR10366">
    <property type="entry name" value="NAD DEPENDENT EPIMERASE/DEHYDRATASE"/>
    <property type="match status" value="1"/>
</dbReference>
<evidence type="ECO:0000313" key="4">
    <source>
        <dbReference type="EMBL" id="KAK1921477.1"/>
    </source>
</evidence>
<gene>
    <name evidence="4" type="ORF">DB88DRAFT_443318</name>
</gene>
<dbReference type="Gene3D" id="3.40.50.720">
    <property type="entry name" value="NAD(P)-binding Rossmann-like Domain"/>
    <property type="match status" value="1"/>
</dbReference>
<comment type="caution">
    <text evidence="4">The sequence shown here is derived from an EMBL/GenBank/DDBJ whole genome shotgun (WGS) entry which is preliminary data.</text>
</comment>
<evidence type="ECO:0000259" key="3">
    <source>
        <dbReference type="Pfam" id="PF01370"/>
    </source>
</evidence>